<dbReference type="AlphaFoldDB" id="A0A158B9Y3"/>
<sequence length="60" mass="6881">MKQRKETSMSFRASARFKLALALAAQHENRSQSNLLETLIFEFCRQKGIEVPADAVVRQE</sequence>
<proteinExistence type="predicted"/>
<evidence type="ECO:0000313" key="1">
    <source>
        <dbReference type="EMBL" id="SAK66596.1"/>
    </source>
</evidence>
<organism evidence="1 2">
    <name type="scientific">Caballeronia calidae</name>
    <dbReference type="NCBI Taxonomy" id="1777139"/>
    <lineage>
        <taxon>Bacteria</taxon>
        <taxon>Pseudomonadati</taxon>
        <taxon>Pseudomonadota</taxon>
        <taxon>Betaproteobacteria</taxon>
        <taxon>Burkholderiales</taxon>
        <taxon>Burkholderiaceae</taxon>
        <taxon>Caballeronia</taxon>
    </lineage>
</organism>
<comment type="caution">
    <text evidence="1">The sequence shown here is derived from an EMBL/GenBank/DDBJ whole genome shotgun (WGS) entry which is preliminary data.</text>
</comment>
<reference evidence="1" key="1">
    <citation type="submission" date="2016-01" db="EMBL/GenBank/DDBJ databases">
        <authorList>
            <person name="Peeters C."/>
        </authorList>
    </citation>
    <scope>NUCLEOTIDE SEQUENCE</scope>
    <source>
        <strain evidence="1">LMG 29321</strain>
    </source>
</reference>
<keyword evidence="2" id="KW-1185">Reference proteome</keyword>
<dbReference type="Proteomes" id="UP000071859">
    <property type="component" value="Unassembled WGS sequence"/>
</dbReference>
<name>A0A158B9Y3_9BURK</name>
<dbReference type="OrthoDB" id="9133534at2"/>
<protein>
    <submittedName>
        <fullName evidence="1">Uncharacterized protein</fullName>
    </submittedName>
</protein>
<dbReference type="EMBL" id="FCOX02000009">
    <property type="protein sequence ID" value="SAK66596.1"/>
    <property type="molecule type" value="Genomic_DNA"/>
</dbReference>
<accession>A0A158B9Y3</accession>
<evidence type="ECO:0000313" key="2">
    <source>
        <dbReference type="Proteomes" id="UP000071859"/>
    </source>
</evidence>
<gene>
    <name evidence="1" type="ORF">AWB78_02424</name>
</gene>
<dbReference type="RefSeq" id="WP_157697479.1">
    <property type="nucleotide sequence ID" value="NZ_FCOX02000009.1"/>
</dbReference>